<dbReference type="AlphaFoldDB" id="A0A0K0G5R9"/>
<evidence type="ECO:0000313" key="2">
    <source>
        <dbReference type="WBParaSite" id="SVE_2009200.1"/>
    </source>
</evidence>
<dbReference type="Proteomes" id="UP000035680">
    <property type="component" value="Unassembled WGS sequence"/>
</dbReference>
<proteinExistence type="predicted"/>
<name>A0A0K0G5R9_STRVS</name>
<sequence length="116" mass="13386">MAPIGVIDMAKPIKYITFIENNDKSKKITFEWRFTSSLLLASNHPNVENNVQNTVLLVPNESTGKTTAWKAFLHALWFNFFKKNCINKVTDYLKNSKFTCNMQHKDLIKLSDCSLK</sequence>
<organism evidence="1 2">
    <name type="scientific">Strongyloides venezuelensis</name>
    <name type="common">Threadworm</name>
    <dbReference type="NCBI Taxonomy" id="75913"/>
    <lineage>
        <taxon>Eukaryota</taxon>
        <taxon>Metazoa</taxon>
        <taxon>Ecdysozoa</taxon>
        <taxon>Nematoda</taxon>
        <taxon>Chromadorea</taxon>
        <taxon>Rhabditida</taxon>
        <taxon>Tylenchina</taxon>
        <taxon>Panagrolaimomorpha</taxon>
        <taxon>Strongyloidoidea</taxon>
        <taxon>Strongyloididae</taxon>
        <taxon>Strongyloides</taxon>
    </lineage>
</organism>
<accession>A0A0K0G5R9</accession>
<keyword evidence="1" id="KW-1185">Reference proteome</keyword>
<protein>
    <submittedName>
        <fullName evidence="2">Uncharacterized protein</fullName>
    </submittedName>
</protein>
<evidence type="ECO:0000313" key="1">
    <source>
        <dbReference type="Proteomes" id="UP000035680"/>
    </source>
</evidence>
<reference evidence="2" key="2">
    <citation type="submission" date="2015-08" db="UniProtKB">
        <authorList>
            <consortium name="WormBaseParasite"/>
        </authorList>
    </citation>
    <scope>IDENTIFICATION</scope>
</reference>
<reference evidence="1" key="1">
    <citation type="submission" date="2014-07" db="EMBL/GenBank/DDBJ databases">
        <authorList>
            <person name="Martin A.A"/>
            <person name="De Silva N."/>
        </authorList>
    </citation>
    <scope>NUCLEOTIDE SEQUENCE</scope>
</reference>
<dbReference type="WBParaSite" id="SVE_2009200.1">
    <property type="protein sequence ID" value="SVE_2009200.1"/>
    <property type="gene ID" value="SVE_2009200"/>
</dbReference>